<evidence type="ECO:0000256" key="7">
    <source>
        <dbReference type="ARBA" id="ARBA00023136"/>
    </source>
</evidence>
<keyword evidence="4" id="KW-0800">Toxin</keyword>
<dbReference type="InterPro" id="IPR050557">
    <property type="entry name" value="RTX_toxin/Mannuronan_C5-epim"/>
</dbReference>
<keyword evidence="5" id="KW-0677">Repeat</keyword>
<feature type="domain" description="Dystroglycan-type cadherin-like" evidence="8">
    <location>
        <begin position="1201"/>
        <end position="1301"/>
    </location>
</feature>
<dbReference type="PRINTS" id="PR01488">
    <property type="entry name" value="RTXTOXINA"/>
</dbReference>
<evidence type="ECO:0000256" key="4">
    <source>
        <dbReference type="ARBA" id="ARBA00022656"/>
    </source>
</evidence>
<dbReference type="InterPro" id="IPR018511">
    <property type="entry name" value="Hemolysin-typ_Ca-bd_CS"/>
</dbReference>
<dbReference type="GO" id="GO:0005576">
    <property type="term" value="C:extracellular region"/>
    <property type="evidence" value="ECO:0007669"/>
    <property type="project" value="UniProtKB-SubCell"/>
</dbReference>
<dbReference type="PANTHER" id="PTHR38340">
    <property type="entry name" value="S-LAYER PROTEIN"/>
    <property type="match status" value="1"/>
</dbReference>
<dbReference type="PRINTS" id="PR00313">
    <property type="entry name" value="CABNDNGRPT"/>
</dbReference>
<sequence length="1529" mass="158422">MISIVAPSKLLVVFDANIPDLHTLVAGMVAGAELRVLDPNRDGIAQITQFLVAQPAAALHIVSHGRPGSLQLGKTRLSSANLADYAGLLRLWSSAEILLYGCEVGQGETGRNFIAQLSELTGASVAASETVTGNAALGGDWDLQVCTGKGETKLAFATSALAAYSGSLPAGDPVVTPGVTDPSYSENAAPTLLDSAITVADDSSDFNSGSLTVRFTSGGIASDRLSVVSGGSVTLDGKTVKVDGTAIGTYAGGIGSEDLVISFNASATPVNVQTLLQAIGYANSAEDLTSGSRNVEIIVNDGKGGISAPVSKTISVTGVNDAPIIGSTTLLYDASLNSTPDAQGWLGVTSGATVSASNGSTNLNTLVNSGLYAGYSTVSSQPLDAVQGFVVNFSAEVLAEAIETAANKNGDGKPDRAGFSIIVVSSDNTKAIELGFNQVGGQLSIFAQEDGTSQADPSQAPNSPTGSSLTLFTQAESALFTPTAGLNSYDLAVSGSTYTLYANGTAILSGKLRDYTAFAPTAPIPDPYETPNLIFFGDNTTSAQANINLGSVKVTTHSSLPAKTVNEDTPLVITDLYLGDWDSSDLLSVTLSVGQGTLRLNSLGGASIFYDSNSTIRLEGRADQINLALSRGNLTYQGNLNFSGADLLTVAASDGIVAAPVIKTVDITIHSLNDAPTSADKTIATDEDTAYTFQLSDFRFSDSDSDDSLQTVKVTQLLGAGSLTLDGSAVTANDQISVADITAGKLSFTPAANDNGTGYASFQFQVSDGTAFSSAQTLTVNVRAINDLPTSADKTVTADENTAYVFQLSDFQFSDSDSGDSLQTVKVTQLPGAGSLTLDGSAVTANDQISVADITTGKLQFTPAANDNGTGYASFQFQVSDGTAFSSAQTLTVDVSSNNTAPTSADKTVVTDEDTAYIFTTSDFVFNDIDSSDSLQQVKITQLPSAGSLTLDGTVVSADDEILVADIVAGKLQFTPAAHDNGAGYANFQFQVGDGTAFSAAQTLTLDVTAVNDAPEISGIPDTSVRQGDNYIFAPSFDDVDGDQLSFFIANKPAWAEFDPDTGVLSGIPTNSDIGVTEDIVISVSDGKATVELAAFNLSVDNVNDLPTISGTPTTSIAEDSFYSFTPTADDPDFGDPISFLINNKPIWASFDPTTGQLSGTPTNNNVGVTQDIIISVSDGQDTVDLAKFTLTVTNTNDAPVLSSPVADQTTVANSSFSFTVPNGSFTDLDLNDKLTLRASLASGQPLPSWLKFDPQTNSFSGQPTDADVSQLSLKLTATDLEGAAASDLFNLTILDSQFESQPPLPSQATGLPTTPIRTSQSIATKYQGNDKANLIKGGLLTNDLLRGGKGNDRLYGGQGRAKAGRDRLYGGSGNDRLYGGSGSDLLEGGDGNDKLWGGKGRDLLLGGDGNDRLLGQDGDDILNGGNGNDWLKGGRGKDMFVFDSPDAGHDRIADFELNQDVIDLRQIFAAPEFASQSGFARFSQFVQLEQVGANTEVKLNLDGSGFKTLATLQNVSAGNVKPTHFVMV</sequence>
<keyword evidence="6" id="KW-0843">Virulence</keyword>
<reference evidence="9" key="1">
    <citation type="submission" date="2021-05" db="EMBL/GenBank/DDBJ databases">
        <authorList>
            <person name="Pietrasiak N."/>
            <person name="Ward R."/>
            <person name="Stajich J.E."/>
            <person name="Kurbessoian T."/>
        </authorList>
    </citation>
    <scope>NUCLEOTIDE SEQUENCE</scope>
    <source>
        <strain evidence="9">GSE-TBD4-15B</strain>
    </source>
</reference>
<organism evidence="9 10">
    <name type="scientific">Pegethrix bostrychoides GSE-TBD4-15B</name>
    <dbReference type="NCBI Taxonomy" id="2839662"/>
    <lineage>
        <taxon>Bacteria</taxon>
        <taxon>Bacillati</taxon>
        <taxon>Cyanobacteriota</taxon>
        <taxon>Cyanophyceae</taxon>
        <taxon>Oculatellales</taxon>
        <taxon>Oculatellaceae</taxon>
        <taxon>Pegethrix</taxon>
    </lineage>
</organism>
<dbReference type="Pfam" id="PF14252">
    <property type="entry name" value="DUF4347"/>
    <property type="match status" value="1"/>
</dbReference>
<evidence type="ECO:0000256" key="2">
    <source>
        <dbReference type="ARBA" id="ARBA00004613"/>
    </source>
</evidence>
<dbReference type="PROSITE" id="PS00330">
    <property type="entry name" value="HEMOLYSIN_CALCIUM"/>
    <property type="match status" value="5"/>
</dbReference>
<dbReference type="PANTHER" id="PTHR38340:SF1">
    <property type="entry name" value="S-LAYER PROTEIN"/>
    <property type="match status" value="1"/>
</dbReference>
<evidence type="ECO:0000259" key="8">
    <source>
        <dbReference type="SMART" id="SM00736"/>
    </source>
</evidence>
<dbReference type="Pfam" id="PF16184">
    <property type="entry name" value="Cadherin_3"/>
    <property type="match status" value="1"/>
</dbReference>
<dbReference type="GO" id="GO:0090729">
    <property type="term" value="F:toxin activity"/>
    <property type="evidence" value="ECO:0007669"/>
    <property type="project" value="UniProtKB-KW"/>
</dbReference>
<dbReference type="NCBIfam" id="NF012211">
    <property type="entry name" value="tand_rpt_95"/>
    <property type="match status" value="1"/>
</dbReference>
<dbReference type="InterPro" id="IPR025592">
    <property type="entry name" value="DUF4347"/>
</dbReference>
<dbReference type="Proteomes" id="UP000707356">
    <property type="component" value="Unassembled WGS sequence"/>
</dbReference>
<dbReference type="Pfam" id="PF05345">
    <property type="entry name" value="He_PIG"/>
    <property type="match status" value="2"/>
</dbReference>
<name>A0A951U4W3_9CYAN</name>
<accession>A0A951U4W3</accession>
<dbReference type="InterPro" id="IPR006644">
    <property type="entry name" value="Cadg"/>
</dbReference>
<dbReference type="Gene3D" id="2.60.40.10">
    <property type="entry name" value="Immunoglobulins"/>
    <property type="match status" value="3"/>
</dbReference>
<dbReference type="GO" id="GO:0005509">
    <property type="term" value="F:calcium ion binding"/>
    <property type="evidence" value="ECO:0007669"/>
    <property type="project" value="InterPro"/>
</dbReference>
<evidence type="ECO:0000313" key="10">
    <source>
        <dbReference type="Proteomes" id="UP000707356"/>
    </source>
</evidence>
<dbReference type="SUPFAM" id="SSF49313">
    <property type="entry name" value="Cadherin-like"/>
    <property type="match status" value="3"/>
</dbReference>
<comment type="subcellular location">
    <subcellularLocation>
        <location evidence="1">Membrane</location>
    </subcellularLocation>
    <subcellularLocation>
        <location evidence="2">Secreted</location>
    </subcellularLocation>
</comment>
<feature type="domain" description="Dystroglycan-type cadherin-like" evidence="8">
    <location>
        <begin position="1015"/>
        <end position="1107"/>
    </location>
</feature>
<evidence type="ECO:0000256" key="6">
    <source>
        <dbReference type="ARBA" id="ARBA00023026"/>
    </source>
</evidence>
<evidence type="ECO:0000313" key="9">
    <source>
        <dbReference type="EMBL" id="MBW4466169.1"/>
    </source>
</evidence>
<dbReference type="FunFam" id="2.60.40.10:FF:002543">
    <property type="match status" value="1"/>
</dbReference>
<dbReference type="SMART" id="SM00736">
    <property type="entry name" value="CADG"/>
    <property type="match status" value="3"/>
</dbReference>
<dbReference type="EMBL" id="JAHHHV010000066">
    <property type="protein sequence ID" value="MBW4466169.1"/>
    <property type="molecule type" value="Genomic_DNA"/>
</dbReference>
<dbReference type="Pfam" id="PF17963">
    <property type="entry name" value="Big_9"/>
    <property type="match status" value="1"/>
</dbReference>
<dbReference type="Gene3D" id="2.150.10.10">
    <property type="entry name" value="Serralysin-like metalloprotease, C-terminal"/>
    <property type="match status" value="1"/>
</dbReference>
<dbReference type="InterPro" id="IPR013783">
    <property type="entry name" value="Ig-like_fold"/>
</dbReference>
<dbReference type="SUPFAM" id="SSF51120">
    <property type="entry name" value="beta-Roll"/>
    <property type="match status" value="1"/>
</dbReference>
<gene>
    <name evidence="9" type="ORF">KME07_12135</name>
</gene>
<dbReference type="InterPro" id="IPR001343">
    <property type="entry name" value="Hemolysn_Ca-bd"/>
</dbReference>
<protein>
    <submittedName>
        <fullName evidence="9">DUF4347 domain-containing protein</fullName>
    </submittedName>
</protein>
<dbReference type="InterPro" id="IPR003995">
    <property type="entry name" value="RTX_toxin_determinant-A"/>
</dbReference>
<dbReference type="GO" id="GO:0016020">
    <property type="term" value="C:membrane"/>
    <property type="evidence" value="ECO:0007669"/>
    <property type="project" value="UniProtKB-SubCell"/>
</dbReference>
<comment type="caution">
    <text evidence="9">The sequence shown here is derived from an EMBL/GenBank/DDBJ whole genome shotgun (WGS) entry which is preliminary data.</text>
</comment>
<dbReference type="Pfam" id="PF00353">
    <property type="entry name" value="HemolysinCabind"/>
    <property type="match status" value="3"/>
</dbReference>
<proteinExistence type="predicted"/>
<dbReference type="InterPro" id="IPR015919">
    <property type="entry name" value="Cadherin-like_sf"/>
</dbReference>
<evidence type="ECO:0000256" key="5">
    <source>
        <dbReference type="ARBA" id="ARBA00022737"/>
    </source>
</evidence>
<dbReference type="InterPro" id="IPR011049">
    <property type="entry name" value="Serralysin-like_metalloprot_C"/>
</dbReference>
<dbReference type="InterPro" id="IPR041690">
    <property type="entry name" value="Cadherin_5"/>
</dbReference>
<keyword evidence="3" id="KW-0964">Secreted</keyword>
<feature type="domain" description="Dystroglycan-type cadherin-like" evidence="8">
    <location>
        <begin position="1112"/>
        <end position="1200"/>
    </location>
</feature>
<keyword evidence="7" id="KW-0472">Membrane</keyword>
<evidence type="ECO:0000256" key="1">
    <source>
        <dbReference type="ARBA" id="ARBA00004370"/>
    </source>
</evidence>
<evidence type="ECO:0000256" key="3">
    <source>
        <dbReference type="ARBA" id="ARBA00022525"/>
    </source>
</evidence>
<reference evidence="9" key="2">
    <citation type="journal article" date="2022" name="Microbiol. Resour. Announc.">
        <title>Metagenome Sequencing to Explore Phylogenomics of Terrestrial Cyanobacteria.</title>
        <authorList>
            <person name="Ward R.D."/>
            <person name="Stajich J.E."/>
            <person name="Johansen J.R."/>
            <person name="Huntemann M."/>
            <person name="Clum A."/>
            <person name="Foster B."/>
            <person name="Foster B."/>
            <person name="Roux S."/>
            <person name="Palaniappan K."/>
            <person name="Varghese N."/>
            <person name="Mukherjee S."/>
            <person name="Reddy T.B.K."/>
            <person name="Daum C."/>
            <person name="Copeland A."/>
            <person name="Chen I.A."/>
            <person name="Ivanova N.N."/>
            <person name="Kyrpides N.C."/>
            <person name="Shapiro N."/>
            <person name="Eloe-Fadrosh E.A."/>
            <person name="Pietrasiak N."/>
        </authorList>
    </citation>
    <scope>NUCLEOTIDE SEQUENCE</scope>
    <source>
        <strain evidence="9">GSE-TBD4-15B</strain>
    </source>
</reference>
<dbReference type="Pfam" id="PF17892">
    <property type="entry name" value="Cadherin_5"/>
    <property type="match status" value="1"/>
</dbReference>